<keyword evidence="5" id="KW-1185">Reference proteome</keyword>
<dbReference type="EMBL" id="JACHNE010000001">
    <property type="protein sequence ID" value="MBB5795474.1"/>
    <property type="molecule type" value="Genomic_DNA"/>
</dbReference>
<evidence type="ECO:0000259" key="3">
    <source>
        <dbReference type="Pfam" id="PF04542"/>
    </source>
</evidence>
<protein>
    <submittedName>
        <fullName evidence="4">Uncharacterized protein</fullName>
    </submittedName>
</protein>
<dbReference type="Gene3D" id="1.10.601.10">
    <property type="entry name" value="RNA Polymerase Primary Sigma Factor"/>
    <property type="match status" value="1"/>
</dbReference>
<dbReference type="AlphaFoldDB" id="A0A7W9H504"/>
<proteinExistence type="inferred from homology"/>
<name>A0A7W9H504_9ACTN</name>
<dbReference type="PANTHER" id="PTHR30603">
    <property type="entry name" value="RNA POLYMERASE SIGMA FACTOR RPO"/>
    <property type="match status" value="1"/>
</dbReference>
<evidence type="ECO:0000313" key="5">
    <source>
        <dbReference type="Proteomes" id="UP000590647"/>
    </source>
</evidence>
<evidence type="ECO:0000259" key="2">
    <source>
        <dbReference type="Pfam" id="PF00140"/>
    </source>
</evidence>
<dbReference type="Proteomes" id="UP000590647">
    <property type="component" value="Unassembled WGS sequence"/>
</dbReference>
<dbReference type="InterPro" id="IPR009042">
    <property type="entry name" value="RNA_pol_sigma70_r1_2"/>
</dbReference>
<dbReference type="GO" id="GO:0003677">
    <property type="term" value="F:DNA binding"/>
    <property type="evidence" value="ECO:0007669"/>
    <property type="project" value="InterPro"/>
</dbReference>
<sequence length="169" mass="19184">MKGYLRLIARVRLLTAEQEVNLGKRIEAGLYAEHLLAEEPGLDLHFRRELALLAEEGHRAKKHLTEANLRLVVSVAKRYTGRGLHFLDLIQEGNTELIEPKHGSCHIGRLVVTGEAVGERQGPALSVAGEVELGRTGRTYVYTRYWRLRLKPILHERRASHSHPICHDH</sequence>
<accession>A0A7W9H504</accession>
<feature type="domain" description="RNA polymerase sigma-70 region 2" evidence="3">
    <location>
        <begin position="65"/>
        <end position="98"/>
    </location>
</feature>
<dbReference type="InterPro" id="IPR050239">
    <property type="entry name" value="Sigma-70_RNA_pol_init_factors"/>
</dbReference>
<evidence type="ECO:0000313" key="4">
    <source>
        <dbReference type="EMBL" id="MBB5795474.1"/>
    </source>
</evidence>
<dbReference type="PANTHER" id="PTHR30603:SF59">
    <property type="entry name" value="RNA POLYMERASE PRINCIPAL SIGMA FACTOR HRDA"/>
    <property type="match status" value="1"/>
</dbReference>
<dbReference type="GO" id="GO:0006352">
    <property type="term" value="P:DNA-templated transcription initiation"/>
    <property type="evidence" value="ECO:0007669"/>
    <property type="project" value="InterPro"/>
</dbReference>
<dbReference type="Pfam" id="PF00140">
    <property type="entry name" value="Sigma70_r1_2"/>
    <property type="match status" value="1"/>
</dbReference>
<reference evidence="4 5" key="1">
    <citation type="submission" date="2020-08" db="EMBL/GenBank/DDBJ databases">
        <title>Sequencing the genomes of 1000 actinobacteria strains.</title>
        <authorList>
            <person name="Klenk H.-P."/>
        </authorList>
    </citation>
    <scope>NUCLEOTIDE SEQUENCE [LARGE SCALE GENOMIC DNA]</scope>
    <source>
        <strain evidence="4 5">DSM 40084</strain>
    </source>
</reference>
<dbReference type="InterPro" id="IPR013325">
    <property type="entry name" value="RNA_pol_sigma_r2"/>
</dbReference>
<dbReference type="RefSeq" id="WP_230299596.1">
    <property type="nucleotide sequence ID" value="NZ_JACHNE010000001.1"/>
</dbReference>
<comment type="caution">
    <text evidence="4">The sequence shown here is derived from an EMBL/GenBank/DDBJ whole genome shotgun (WGS) entry which is preliminary data.</text>
</comment>
<gene>
    <name evidence="4" type="ORF">HDA41_003438</name>
</gene>
<organism evidence="4 5">
    <name type="scientific">Streptomyces caelestis</name>
    <dbReference type="NCBI Taxonomy" id="36816"/>
    <lineage>
        <taxon>Bacteria</taxon>
        <taxon>Bacillati</taxon>
        <taxon>Actinomycetota</taxon>
        <taxon>Actinomycetes</taxon>
        <taxon>Kitasatosporales</taxon>
        <taxon>Streptomycetaceae</taxon>
        <taxon>Streptomyces</taxon>
    </lineage>
</organism>
<dbReference type="SUPFAM" id="SSF88946">
    <property type="entry name" value="Sigma2 domain of RNA polymerase sigma factors"/>
    <property type="match status" value="1"/>
</dbReference>
<comment type="similarity">
    <text evidence="1">Belongs to the sigma-70 factor family.</text>
</comment>
<dbReference type="GO" id="GO:0016987">
    <property type="term" value="F:sigma factor activity"/>
    <property type="evidence" value="ECO:0007669"/>
    <property type="project" value="InterPro"/>
</dbReference>
<evidence type="ECO:0000256" key="1">
    <source>
        <dbReference type="ARBA" id="ARBA00007788"/>
    </source>
</evidence>
<dbReference type="InterPro" id="IPR007627">
    <property type="entry name" value="RNA_pol_sigma70_r2"/>
</dbReference>
<feature type="domain" description="RNA polymerase sigma-70 region 1.2" evidence="2">
    <location>
        <begin position="4"/>
        <end position="32"/>
    </location>
</feature>
<dbReference type="Pfam" id="PF04542">
    <property type="entry name" value="Sigma70_r2"/>
    <property type="match status" value="1"/>
</dbReference>